<dbReference type="Pfam" id="PF00078">
    <property type="entry name" value="RVT_1"/>
    <property type="match status" value="1"/>
</dbReference>
<dbReference type="SUPFAM" id="SSF56672">
    <property type="entry name" value="DNA/RNA polymerases"/>
    <property type="match status" value="1"/>
</dbReference>
<protein>
    <recommendedName>
        <fullName evidence="1">RNA-directed DNA polymerase</fullName>
        <ecNumber evidence="1">2.7.7.49</ecNumber>
    </recommendedName>
</protein>
<reference evidence="5 6" key="1">
    <citation type="submission" date="2021-06" db="EMBL/GenBank/DDBJ databases">
        <title>A haploid diamondback moth (Plutella xylostella L.) genome assembly resolves 31 chromosomes and identifies a diamide resistance mutation.</title>
        <authorList>
            <person name="Ward C.M."/>
            <person name="Perry K.D."/>
            <person name="Baker G."/>
            <person name="Powis K."/>
            <person name="Heckel D.G."/>
            <person name="Baxter S.W."/>
        </authorList>
    </citation>
    <scope>NUCLEOTIDE SEQUENCE [LARGE SCALE GENOMIC DNA]</scope>
    <source>
        <strain evidence="5 6">LV</strain>
        <tissue evidence="5">Single pupa</tissue>
    </source>
</reference>
<dbReference type="Gene3D" id="3.30.420.10">
    <property type="entry name" value="Ribonuclease H-like superfamily/Ribonuclease H"/>
    <property type="match status" value="1"/>
</dbReference>
<dbReference type="InterPro" id="IPR012337">
    <property type="entry name" value="RNaseH-like_sf"/>
</dbReference>
<accession>A0ABQ7QI88</accession>
<dbReference type="Pfam" id="PF17921">
    <property type="entry name" value="Integrase_H2C2"/>
    <property type="match status" value="1"/>
</dbReference>
<dbReference type="PROSITE" id="PS50994">
    <property type="entry name" value="INTEGRASE"/>
    <property type="match status" value="1"/>
</dbReference>
<dbReference type="Proteomes" id="UP000823941">
    <property type="component" value="Chromosome 16"/>
</dbReference>
<dbReference type="PROSITE" id="PS50878">
    <property type="entry name" value="RT_POL"/>
    <property type="match status" value="1"/>
</dbReference>
<feature type="domain" description="Integrase catalytic" evidence="4">
    <location>
        <begin position="596"/>
        <end position="753"/>
    </location>
</feature>
<evidence type="ECO:0000313" key="5">
    <source>
        <dbReference type="EMBL" id="KAG7303653.1"/>
    </source>
</evidence>
<dbReference type="InterPro" id="IPR000477">
    <property type="entry name" value="RT_dom"/>
</dbReference>
<feature type="domain" description="Reverse transcriptase" evidence="3">
    <location>
        <begin position="71"/>
        <end position="249"/>
    </location>
</feature>
<keyword evidence="2" id="KW-0511">Multifunctional enzyme</keyword>
<dbReference type="Gene3D" id="3.10.10.10">
    <property type="entry name" value="HIV Type 1 Reverse Transcriptase, subunit A, domain 1"/>
    <property type="match status" value="1"/>
</dbReference>
<dbReference type="InterPro" id="IPR001584">
    <property type="entry name" value="Integrase_cat-core"/>
</dbReference>
<name>A0ABQ7QI88_PLUXY</name>
<evidence type="ECO:0000259" key="3">
    <source>
        <dbReference type="PROSITE" id="PS50878"/>
    </source>
</evidence>
<dbReference type="Pfam" id="PF17919">
    <property type="entry name" value="RT_RNaseH_2"/>
    <property type="match status" value="1"/>
</dbReference>
<dbReference type="CDD" id="cd01647">
    <property type="entry name" value="RT_LTR"/>
    <property type="match status" value="1"/>
</dbReference>
<dbReference type="InterPro" id="IPR043128">
    <property type="entry name" value="Rev_trsase/Diguanyl_cyclase"/>
</dbReference>
<dbReference type="PANTHER" id="PTHR37984">
    <property type="entry name" value="PROTEIN CBG26694"/>
    <property type="match status" value="1"/>
</dbReference>
<dbReference type="EMBL" id="JAHIBW010000016">
    <property type="protein sequence ID" value="KAG7303653.1"/>
    <property type="molecule type" value="Genomic_DNA"/>
</dbReference>
<evidence type="ECO:0000256" key="1">
    <source>
        <dbReference type="ARBA" id="ARBA00012493"/>
    </source>
</evidence>
<evidence type="ECO:0000256" key="2">
    <source>
        <dbReference type="ARBA" id="ARBA00023268"/>
    </source>
</evidence>
<evidence type="ECO:0000259" key="4">
    <source>
        <dbReference type="PROSITE" id="PS50994"/>
    </source>
</evidence>
<dbReference type="InterPro" id="IPR043502">
    <property type="entry name" value="DNA/RNA_pol_sf"/>
</dbReference>
<dbReference type="InterPro" id="IPR041577">
    <property type="entry name" value="RT_RNaseH_2"/>
</dbReference>
<dbReference type="InterPro" id="IPR041588">
    <property type="entry name" value="Integrase_H2C2"/>
</dbReference>
<dbReference type="InterPro" id="IPR036397">
    <property type="entry name" value="RNaseH_sf"/>
</dbReference>
<dbReference type="CDD" id="cd09274">
    <property type="entry name" value="RNase_HI_RT_Ty3"/>
    <property type="match status" value="1"/>
</dbReference>
<dbReference type="Pfam" id="PF00665">
    <property type="entry name" value="rve"/>
    <property type="match status" value="1"/>
</dbReference>
<dbReference type="InterPro" id="IPR050951">
    <property type="entry name" value="Retrovirus_Pol_polyprotein"/>
</dbReference>
<dbReference type="PANTHER" id="PTHR37984:SF5">
    <property type="entry name" value="PROTEIN NYNRIN-LIKE"/>
    <property type="match status" value="1"/>
</dbReference>
<comment type="caution">
    <text evidence="5">The sequence shown here is derived from an EMBL/GenBank/DDBJ whole genome shotgun (WGS) entry which is preliminary data.</text>
</comment>
<gene>
    <name evidence="5" type="ORF">JYU34_012201</name>
</gene>
<sequence length="853" mass="97458">MGSLNDSDKEKLLRLLNNYSHSFARDTKDLGCTNLIKMHIHTTTNQPVYCKPYRLSHKESEIVNEKVEDLLEAGIIRESMSEYSSPAVLVKKKDEGYRLCVDYRALNARTVKDRYPLPHIEDQVTRLSGKCFFTTLDLAQGYYQVPIDVESINKTAFVTPSGQYEFLKMPFGLANAPAVFSRLIQMTLGRVSRDIALYLDDVMIPTHSVETGLELLEQVLQLLNEANLKLNLKKCSFLKDSATYLGHEITAGTIQPGQAKVNCVANYKKPGNVHEIRQFIGLTSYFRKFIQGFAQIARPLTELTRKNVEFTWGVEQEQAFQTLKTRLMERPVLGIYDKDAKTELHTDASKLGLGGILMQYQTDGSLKPIAYFSRVTTKEESLYHSYELETLAVVESLKRFRIYITGIQVKVVTDCAALRTTLTKKDLIPRIARWWLTIQDFDLEIEYRPGERMKHVDALSRNPVSSHILMIDNSDWLVTLQMQDDNIQHILTQLKEPNVSPNISNNYVAKDGVLYRKTLAGERFVVPKLAKYGILQKLHDQIGHPGFDRCEQAIKAQFWFPKMTRFIRKYLNSCIQCAFRKGNHGRLEGELYPIEKAAVPMHTLHADHLGPFVKTRKGNTYILVVIDSFTKFVFAKVAKNCSSIETIRLLKEIFTEFGNASRVITDRGKAFTSRYFKQFAQEMQFKHVLNAIASPRSNGQVERVNRTILNGLNTMSESDCTWDNKLPDVVWGINNTVHATTGVSPFSLMFGHSNSRFPAIPTGEPQNSETQQQQLQVRRDNAKLRIDRNMTVMKSRFDSKRKRVKKYNVGQLVLWKGGIARDAKAKITRKLDGLYTGPYRVCKADHSLDRYTI</sequence>
<dbReference type="SUPFAM" id="SSF53098">
    <property type="entry name" value="Ribonuclease H-like"/>
    <property type="match status" value="1"/>
</dbReference>
<dbReference type="Gene3D" id="3.30.70.270">
    <property type="match status" value="2"/>
</dbReference>
<proteinExistence type="predicted"/>
<dbReference type="Gene3D" id="1.10.340.70">
    <property type="match status" value="1"/>
</dbReference>
<keyword evidence="6" id="KW-1185">Reference proteome</keyword>
<organism evidence="5 6">
    <name type="scientific">Plutella xylostella</name>
    <name type="common">Diamondback moth</name>
    <name type="synonym">Plutella maculipennis</name>
    <dbReference type="NCBI Taxonomy" id="51655"/>
    <lineage>
        <taxon>Eukaryota</taxon>
        <taxon>Metazoa</taxon>
        <taxon>Ecdysozoa</taxon>
        <taxon>Arthropoda</taxon>
        <taxon>Hexapoda</taxon>
        <taxon>Insecta</taxon>
        <taxon>Pterygota</taxon>
        <taxon>Neoptera</taxon>
        <taxon>Endopterygota</taxon>
        <taxon>Lepidoptera</taxon>
        <taxon>Glossata</taxon>
        <taxon>Ditrysia</taxon>
        <taxon>Yponomeutoidea</taxon>
        <taxon>Plutellidae</taxon>
        <taxon>Plutella</taxon>
    </lineage>
</organism>
<dbReference type="EC" id="2.7.7.49" evidence="1"/>
<evidence type="ECO:0000313" key="6">
    <source>
        <dbReference type="Proteomes" id="UP000823941"/>
    </source>
</evidence>